<organism evidence="2 3">
    <name type="scientific">Acidithrix ferrooxidans</name>
    <dbReference type="NCBI Taxonomy" id="1280514"/>
    <lineage>
        <taxon>Bacteria</taxon>
        <taxon>Bacillati</taxon>
        <taxon>Actinomycetota</taxon>
        <taxon>Acidimicrobiia</taxon>
        <taxon>Acidimicrobiales</taxon>
        <taxon>Acidimicrobiaceae</taxon>
        <taxon>Acidithrix</taxon>
    </lineage>
</organism>
<dbReference type="Gene3D" id="3.40.50.300">
    <property type="entry name" value="P-loop containing nucleotide triphosphate hydrolases"/>
    <property type="match status" value="1"/>
</dbReference>
<dbReference type="Pfam" id="PF03008">
    <property type="entry name" value="DUF234"/>
    <property type="match status" value="1"/>
</dbReference>
<sequence>MPGFVGRQTQLNSLDRLLGRIRSEINTDLPGRCILMRGRRRVGKSRLVEVFANRSGIPTLYFTASRQRSHELELFAEAVVESNLPNADLFRGTHLDNWDVALRLLGQTLPHDTPSIVIFDEFPYLVEQDVSIEAIFQKQWDRILSHKPVLLILVGSDLAMMEALNSHDRAFYQRGTEMIIPPLSPLETAQIVGSPDETSAFDSYLITGGLPLICDDWPVGLPMWDYLEGALSETTSALIVSAERSLAAEFPVEALAREVLGKIGAGETTFTNISRAAGGLQAVSASRALELLTAKRIVIREVPLSTKPSKEARYRVDDPYLRFWLTFIGPHLAEIERGRSDRVLARIKASWTSWRGRAIEPIVRESLARLLPLDGLVAEAVGGYWTRTNVPEVDIIGADRNPLAKVITFAGSIKWLETEPFDNGDLNALAAATLQVPGASKDTPLIAVSRSGVGPNVNAAFKFGPDDLIKAW</sequence>
<dbReference type="OrthoDB" id="3209349at2"/>
<dbReference type="AlphaFoldDB" id="A0A0D8HIA4"/>
<evidence type="ECO:0000313" key="3">
    <source>
        <dbReference type="Proteomes" id="UP000032360"/>
    </source>
</evidence>
<dbReference type="InterPro" id="IPR027417">
    <property type="entry name" value="P-loop_NTPase"/>
</dbReference>
<evidence type="ECO:0000259" key="1">
    <source>
        <dbReference type="Pfam" id="PF03008"/>
    </source>
</evidence>
<proteinExistence type="predicted"/>
<comment type="caution">
    <text evidence="2">The sequence shown here is derived from an EMBL/GenBank/DDBJ whole genome shotgun (WGS) entry which is preliminary data.</text>
</comment>
<accession>A0A0D8HIA4</accession>
<gene>
    <name evidence="2" type="ORF">AXFE_23120</name>
</gene>
<reference evidence="2 3" key="1">
    <citation type="submission" date="2015-01" db="EMBL/GenBank/DDBJ databases">
        <title>Draft genome of the acidophilic iron oxidizer Acidithrix ferrooxidans strain Py-F3.</title>
        <authorList>
            <person name="Poehlein A."/>
            <person name="Eisen S."/>
            <person name="Schloemann M."/>
            <person name="Johnson B.D."/>
            <person name="Daniel R."/>
            <person name="Muehling M."/>
        </authorList>
    </citation>
    <scope>NUCLEOTIDE SEQUENCE [LARGE SCALE GENOMIC DNA]</scope>
    <source>
        <strain evidence="2 3">Py-F3</strain>
    </source>
</reference>
<keyword evidence="3" id="KW-1185">Reference proteome</keyword>
<dbReference type="RefSeq" id="WP_052605929.1">
    <property type="nucleotide sequence ID" value="NZ_JXYS01000073.1"/>
</dbReference>
<name>A0A0D8HIA4_9ACTN</name>
<feature type="domain" description="DUF234" evidence="1">
    <location>
        <begin position="324"/>
        <end position="417"/>
    </location>
</feature>
<dbReference type="PANTHER" id="PTHR34704">
    <property type="entry name" value="ATPASE"/>
    <property type="match status" value="1"/>
</dbReference>
<dbReference type="InterPro" id="IPR004256">
    <property type="entry name" value="DUF234"/>
</dbReference>
<protein>
    <submittedName>
        <fullName evidence="2">Archaeal ATPase</fullName>
    </submittedName>
</protein>
<dbReference type="STRING" id="1280514.AXFE_23120"/>
<dbReference type="PANTHER" id="PTHR34704:SF1">
    <property type="entry name" value="ATPASE"/>
    <property type="match status" value="1"/>
</dbReference>
<dbReference type="PATRIC" id="fig|1280514.3.peg.3042"/>
<dbReference type="EMBL" id="JXYS01000073">
    <property type="protein sequence ID" value="KJF16811.1"/>
    <property type="molecule type" value="Genomic_DNA"/>
</dbReference>
<evidence type="ECO:0000313" key="2">
    <source>
        <dbReference type="EMBL" id="KJF16811.1"/>
    </source>
</evidence>
<dbReference type="Proteomes" id="UP000032360">
    <property type="component" value="Unassembled WGS sequence"/>
</dbReference>
<dbReference type="SUPFAM" id="SSF52540">
    <property type="entry name" value="P-loop containing nucleoside triphosphate hydrolases"/>
    <property type="match status" value="1"/>
</dbReference>